<dbReference type="Pfam" id="PF01882">
    <property type="entry name" value="DUF58"/>
    <property type="match status" value="1"/>
</dbReference>
<gene>
    <name evidence="2" type="ORF">WG68_02610</name>
</gene>
<protein>
    <recommendedName>
        <fullName evidence="1">DUF58 domain-containing protein</fullName>
    </recommendedName>
</protein>
<dbReference type="PANTHER" id="PTHR33608:SF12">
    <property type="entry name" value="DUF58 DOMAIN-CONTAINING PROTEIN"/>
    <property type="match status" value="1"/>
</dbReference>
<feature type="domain" description="DUF58" evidence="1">
    <location>
        <begin position="65"/>
        <end position="281"/>
    </location>
</feature>
<evidence type="ECO:0000259" key="1">
    <source>
        <dbReference type="Pfam" id="PF01882"/>
    </source>
</evidence>
<dbReference type="RefSeq" id="WP_046556101.1">
    <property type="nucleotide sequence ID" value="NZ_LAHO01000002.1"/>
</dbReference>
<dbReference type="SUPFAM" id="SSF53300">
    <property type="entry name" value="vWA-like"/>
    <property type="match status" value="1"/>
</dbReference>
<accession>A0A0M2V8V2</accession>
<dbReference type="EMBL" id="LAHO01000002">
    <property type="protein sequence ID" value="KKO46854.1"/>
    <property type="molecule type" value="Genomic_DNA"/>
</dbReference>
<sequence length="315" mass="35477">MSAMFSARQWLQQLTADGISVMLPELLWYQRHTSVLNLKPTISIQSKLAGTYLARSKGRGMEFDEVRHYQPGDDVRTIDWRVTARSGKVHTKLFREEKERPVFIVADLTDSMRFGSSLLLKSVQAAHLAAVIAWHVKQHGDKLGGVVFSNQQHRELKPQGRSHGVLRYLQALQQCHQHSAGNNGLSLSQALGQQRRLSRPGSLVYILSDFNRLDEQALRHIRAISQHNEVTCCQISDPLELAIPANARGLAAIRQQQQVVTAELDNPALRQRYYQQQQQQQSHVAGSLQQLGCKWLAISAGEPVITQLEQAHHGR</sequence>
<dbReference type="AlphaFoldDB" id="A0A0M2V8V2"/>
<dbReference type="OrthoDB" id="9776116at2"/>
<dbReference type="PANTHER" id="PTHR33608">
    <property type="entry name" value="BLL2464 PROTEIN"/>
    <property type="match status" value="1"/>
</dbReference>
<evidence type="ECO:0000313" key="3">
    <source>
        <dbReference type="Proteomes" id="UP000034228"/>
    </source>
</evidence>
<dbReference type="STRING" id="336831.WG68_02610"/>
<keyword evidence="3" id="KW-1185">Reference proteome</keyword>
<dbReference type="Proteomes" id="UP000034228">
    <property type="component" value="Unassembled WGS sequence"/>
</dbReference>
<reference evidence="2 3" key="1">
    <citation type="submission" date="2015-03" db="EMBL/GenBank/DDBJ databases">
        <title>Draft genome sequences of two protease-producing strains of Arsukibacterium isolated from two cold and alkaline environments.</title>
        <authorList>
            <person name="Lylloff J.E."/>
            <person name="Skov L.B."/>
            <person name="Jepsen M."/>
            <person name="Hallin P.F."/>
            <person name="Sorensen S.J."/>
            <person name="Stougaard P."/>
            <person name="Glaring M.A."/>
        </authorList>
    </citation>
    <scope>NUCLEOTIDE SEQUENCE [LARGE SCALE GENOMIC DNA]</scope>
    <source>
        <strain evidence="2 3">GCM72</strain>
    </source>
</reference>
<proteinExistence type="predicted"/>
<comment type="caution">
    <text evidence="2">The sequence shown here is derived from an EMBL/GenBank/DDBJ whole genome shotgun (WGS) entry which is preliminary data.</text>
</comment>
<evidence type="ECO:0000313" key="2">
    <source>
        <dbReference type="EMBL" id="KKO46854.1"/>
    </source>
</evidence>
<dbReference type="InterPro" id="IPR036465">
    <property type="entry name" value="vWFA_dom_sf"/>
</dbReference>
<dbReference type="PATRIC" id="fig|336831.14.peg.3681"/>
<name>A0A0M2V8V2_9GAMM</name>
<organism evidence="2 3">
    <name type="scientific">Arsukibacterium ikkense</name>
    <dbReference type="NCBI Taxonomy" id="336831"/>
    <lineage>
        <taxon>Bacteria</taxon>
        <taxon>Pseudomonadati</taxon>
        <taxon>Pseudomonadota</taxon>
        <taxon>Gammaproteobacteria</taxon>
        <taxon>Chromatiales</taxon>
        <taxon>Chromatiaceae</taxon>
        <taxon>Arsukibacterium</taxon>
    </lineage>
</organism>
<dbReference type="InterPro" id="IPR002881">
    <property type="entry name" value="DUF58"/>
</dbReference>